<proteinExistence type="predicted"/>
<gene>
    <name evidence="9" type="ORF">COHA_006963</name>
</gene>
<evidence type="ECO:0000256" key="7">
    <source>
        <dbReference type="ARBA" id="ARBA00023136"/>
    </source>
</evidence>
<feature type="transmembrane region" description="Helical" evidence="8">
    <location>
        <begin position="301"/>
        <end position="319"/>
    </location>
</feature>
<feature type="transmembrane region" description="Helical" evidence="8">
    <location>
        <begin position="116"/>
        <end position="135"/>
    </location>
</feature>
<evidence type="ECO:0000256" key="2">
    <source>
        <dbReference type="ARBA" id="ARBA00022448"/>
    </source>
</evidence>
<keyword evidence="3" id="KW-1003">Cell membrane</keyword>
<sequence>MRWTRVGGRAPLWGDRLDSDKAGPWRYLFFPLLVYQFVCYTCRQDVTEQKARPWIWRDKLQSRWRYVQALVCYLGPPSHLFWNILPMTLGVLAVTLGAILYEEYTGKVLDPGNVTYRAYRSVMFVVSMLLSMRINRGFTRWWDARNAFRGAGSAVVALCYQMPVWGVDPAIHACVRKWGAVWHFSLKAELYGEKRLDPRAEALFDEEELRDYYSYPKGRHLCANMMRRLIQEAVEAHTGGMRQEMFTELQSSLQRAFDCMSICNRISQQALPEGLTMLSTGFLQIWLLVMPLGLWEDSGHLGAVGAFVMVLVSVLMLSCDELATELEHPWKLLPVEVTLQRTLKAAGTSHMNLGMVEAVRAREREKIAARAAELKRLGSSPKDLPEKVWAAGGEA</sequence>
<comment type="subcellular location">
    <subcellularLocation>
        <location evidence="1">Cell membrane</location>
        <topology evidence="1">Multi-pass membrane protein</topology>
    </subcellularLocation>
</comment>
<evidence type="ECO:0000313" key="9">
    <source>
        <dbReference type="EMBL" id="KAI7839265.1"/>
    </source>
</evidence>
<evidence type="ECO:0000313" key="10">
    <source>
        <dbReference type="Proteomes" id="UP001205105"/>
    </source>
</evidence>
<dbReference type="Proteomes" id="UP001205105">
    <property type="component" value="Unassembled WGS sequence"/>
</dbReference>
<reference evidence="9" key="1">
    <citation type="submission" date="2020-11" db="EMBL/GenBank/DDBJ databases">
        <title>Chlorella ohadii genome sequencing and assembly.</title>
        <authorList>
            <person name="Murik O."/>
            <person name="Treves H."/>
            <person name="Kedem I."/>
            <person name="Shotland Y."/>
            <person name="Kaplan A."/>
        </authorList>
    </citation>
    <scope>NUCLEOTIDE SEQUENCE</scope>
    <source>
        <strain evidence="9">1</strain>
    </source>
</reference>
<keyword evidence="10" id="KW-1185">Reference proteome</keyword>
<dbReference type="GO" id="GO:0005254">
    <property type="term" value="F:chloride channel activity"/>
    <property type="evidence" value="ECO:0007669"/>
    <property type="project" value="InterPro"/>
</dbReference>
<evidence type="ECO:0000256" key="1">
    <source>
        <dbReference type="ARBA" id="ARBA00004651"/>
    </source>
</evidence>
<keyword evidence="4 8" id="KW-0812">Transmembrane</keyword>
<evidence type="ECO:0000256" key="8">
    <source>
        <dbReference type="SAM" id="Phobius"/>
    </source>
</evidence>
<comment type="caution">
    <text evidence="9">The sequence shown here is derived from an EMBL/GenBank/DDBJ whole genome shotgun (WGS) entry which is preliminary data.</text>
</comment>
<organism evidence="9 10">
    <name type="scientific">Chlorella ohadii</name>
    <dbReference type="NCBI Taxonomy" id="2649997"/>
    <lineage>
        <taxon>Eukaryota</taxon>
        <taxon>Viridiplantae</taxon>
        <taxon>Chlorophyta</taxon>
        <taxon>core chlorophytes</taxon>
        <taxon>Trebouxiophyceae</taxon>
        <taxon>Chlorellales</taxon>
        <taxon>Chlorellaceae</taxon>
        <taxon>Chlorella clade</taxon>
        <taxon>Chlorella</taxon>
    </lineage>
</organism>
<dbReference type="PANTHER" id="PTHR33281:SF19">
    <property type="entry name" value="VOLTAGE-DEPENDENT ANION CHANNEL-FORMING PROTEIN YNEE"/>
    <property type="match status" value="1"/>
</dbReference>
<feature type="transmembrane region" description="Helical" evidence="8">
    <location>
        <begin position="80"/>
        <end position="101"/>
    </location>
</feature>
<evidence type="ECO:0000256" key="5">
    <source>
        <dbReference type="ARBA" id="ARBA00022989"/>
    </source>
</evidence>
<keyword evidence="2" id="KW-0813">Transport</keyword>
<keyword evidence="5 8" id="KW-1133">Transmembrane helix</keyword>
<name>A0AAD5DP02_9CHLO</name>
<dbReference type="EMBL" id="JADXDR010000104">
    <property type="protein sequence ID" value="KAI7839265.1"/>
    <property type="molecule type" value="Genomic_DNA"/>
</dbReference>
<dbReference type="Pfam" id="PF25539">
    <property type="entry name" value="Bestrophin_2"/>
    <property type="match status" value="1"/>
</dbReference>
<evidence type="ECO:0000256" key="4">
    <source>
        <dbReference type="ARBA" id="ARBA00022692"/>
    </source>
</evidence>
<dbReference type="AlphaFoldDB" id="A0AAD5DP02"/>
<evidence type="ECO:0000256" key="6">
    <source>
        <dbReference type="ARBA" id="ARBA00023065"/>
    </source>
</evidence>
<evidence type="ECO:0000256" key="3">
    <source>
        <dbReference type="ARBA" id="ARBA00022475"/>
    </source>
</evidence>
<keyword evidence="6" id="KW-0406">Ion transport</keyword>
<feature type="transmembrane region" description="Helical" evidence="8">
    <location>
        <begin position="275"/>
        <end position="295"/>
    </location>
</feature>
<protein>
    <submittedName>
        <fullName evidence="9">Uncharacterized protein</fullName>
    </submittedName>
</protein>
<dbReference type="InterPro" id="IPR044669">
    <property type="entry name" value="YneE/VCCN1/2-like"/>
</dbReference>
<accession>A0AAD5DP02</accession>
<keyword evidence="7 8" id="KW-0472">Membrane</keyword>
<dbReference type="PANTHER" id="PTHR33281">
    <property type="entry name" value="UPF0187 PROTEIN YNEE"/>
    <property type="match status" value="1"/>
</dbReference>
<dbReference type="GO" id="GO:0005886">
    <property type="term" value="C:plasma membrane"/>
    <property type="evidence" value="ECO:0007669"/>
    <property type="project" value="UniProtKB-SubCell"/>
</dbReference>